<protein>
    <submittedName>
        <fullName evidence="7">MFS transporter-like protein</fullName>
    </submittedName>
</protein>
<feature type="transmembrane region" description="Helical" evidence="6">
    <location>
        <begin position="255"/>
        <end position="282"/>
    </location>
</feature>
<evidence type="ECO:0000256" key="6">
    <source>
        <dbReference type="SAM" id="Phobius"/>
    </source>
</evidence>
<dbReference type="GO" id="GO:0005886">
    <property type="term" value="C:plasma membrane"/>
    <property type="evidence" value="ECO:0007669"/>
    <property type="project" value="TreeGrafter"/>
</dbReference>
<gene>
    <name evidence="7" type="primary">mfsB</name>
    <name evidence="7" type="ORF">DOTSEDRAFT_168744</name>
</gene>
<feature type="transmembrane region" description="Helical" evidence="6">
    <location>
        <begin position="581"/>
        <end position="602"/>
    </location>
</feature>
<evidence type="ECO:0000256" key="5">
    <source>
        <dbReference type="SAM" id="MobiDB-lite"/>
    </source>
</evidence>
<dbReference type="EMBL" id="KB446537">
    <property type="protein sequence ID" value="EME46286.1"/>
    <property type="molecule type" value="Genomic_DNA"/>
</dbReference>
<feature type="transmembrane region" description="Helical" evidence="6">
    <location>
        <begin position="407"/>
        <end position="426"/>
    </location>
</feature>
<feature type="transmembrane region" description="Helical" evidence="6">
    <location>
        <begin position="288"/>
        <end position="307"/>
    </location>
</feature>
<keyword evidence="3 6" id="KW-1133">Transmembrane helix</keyword>
<comment type="subcellular location">
    <subcellularLocation>
        <location evidence="1">Membrane</location>
        <topology evidence="1">Multi-pass membrane protein</topology>
    </subcellularLocation>
</comment>
<feature type="compositionally biased region" description="Basic and acidic residues" evidence="5">
    <location>
        <begin position="22"/>
        <end position="40"/>
    </location>
</feature>
<accession>N1PS49</accession>
<feature type="transmembrane region" description="Helical" evidence="6">
    <location>
        <begin position="548"/>
        <end position="569"/>
    </location>
</feature>
<feature type="transmembrane region" description="Helical" evidence="6">
    <location>
        <begin position="482"/>
        <end position="500"/>
    </location>
</feature>
<dbReference type="STRING" id="675120.N1PS49"/>
<evidence type="ECO:0000256" key="1">
    <source>
        <dbReference type="ARBA" id="ARBA00004141"/>
    </source>
</evidence>
<evidence type="ECO:0000256" key="4">
    <source>
        <dbReference type="ARBA" id="ARBA00023136"/>
    </source>
</evidence>
<reference evidence="7 8" key="2">
    <citation type="journal article" date="2012" name="PLoS Pathog.">
        <title>Diverse lifestyles and strategies of plant pathogenesis encoded in the genomes of eighteen Dothideomycetes fungi.</title>
        <authorList>
            <person name="Ohm R.A."/>
            <person name="Feau N."/>
            <person name="Henrissat B."/>
            <person name="Schoch C.L."/>
            <person name="Horwitz B.A."/>
            <person name="Barry K.W."/>
            <person name="Condon B.J."/>
            <person name="Copeland A.C."/>
            <person name="Dhillon B."/>
            <person name="Glaser F."/>
            <person name="Hesse C.N."/>
            <person name="Kosti I."/>
            <person name="LaButti K."/>
            <person name="Lindquist E.A."/>
            <person name="Lucas S."/>
            <person name="Salamov A.A."/>
            <person name="Bradshaw R.E."/>
            <person name="Ciuffetti L."/>
            <person name="Hamelin R.C."/>
            <person name="Kema G.H.J."/>
            <person name="Lawrence C."/>
            <person name="Scott J.A."/>
            <person name="Spatafora J.W."/>
            <person name="Turgeon B.G."/>
            <person name="de Wit P.J.G.M."/>
            <person name="Zhong S."/>
            <person name="Goodwin S.B."/>
            <person name="Grigoriev I.V."/>
        </authorList>
    </citation>
    <scope>NUCLEOTIDE SEQUENCE [LARGE SCALE GENOMIC DNA]</scope>
    <source>
        <strain evidence="8">NZE10 / CBS 128990</strain>
    </source>
</reference>
<dbReference type="OMA" id="QITWTSH"/>
<dbReference type="PANTHER" id="PTHR23502">
    <property type="entry name" value="MAJOR FACILITATOR SUPERFAMILY"/>
    <property type="match status" value="1"/>
</dbReference>
<dbReference type="AlphaFoldDB" id="N1PS49"/>
<feature type="transmembrane region" description="Helical" evidence="6">
    <location>
        <begin position="371"/>
        <end position="395"/>
    </location>
</feature>
<feature type="transmembrane region" description="Helical" evidence="6">
    <location>
        <begin position="212"/>
        <end position="234"/>
    </location>
</feature>
<feature type="transmembrane region" description="Helical" evidence="6">
    <location>
        <begin position="139"/>
        <end position="159"/>
    </location>
</feature>
<feature type="transmembrane region" description="Helical" evidence="6">
    <location>
        <begin position="103"/>
        <end position="124"/>
    </location>
</feature>
<feature type="region of interest" description="Disordered" evidence="5">
    <location>
        <begin position="1"/>
        <end position="52"/>
    </location>
</feature>
<organism evidence="7 8">
    <name type="scientific">Dothistroma septosporum (strain NZE10 / CBS 128990)</name>
    <name type="common">Red band needle blight fungus</name>
    <name type="synonym">Mycosphaerella pini</name>
    <dbReference type="NCBI Taxonomy" id="675120"/>
    <lineage>
        <taxon>Eukaryota</taxon>
        <taxon>Fungi</taxon>
        <taxon>Dikarya</taxon>
        <taxon>Ascomycota</taxon>
        <taxon>Pezizomycotina</taxon>
        <taxon>Dothideomycetes</taxon>
        <taxon>Dothideomycetidae</taxon>
        <taxon>Mycosphaerellales</taxon>
        <taxon>Mycosphaerellaceae</taxon>
        <taxon>Dothistroma</taxon>
    </lineage>
</organism>
<dbReference type="OrthoDB" id="10250282at2759"/>
<dbReference type="PANTHER" id="PTHR23502:SF76">
    <property type="entry name" value="POLYAMINE TRANSPORT PROTEIN"/>
    <property type="match status" value="1"/>
</dbReference>
<dbReference type="Proteomes" id="UP000016933">
    <property type="component" value="Unassembled WGS sequence"/>
</dbReference>
<reference evidence="8" key="1">
    <citation type="journal article" date="2012" name="PLoS Genet.">
        <title>The genomes of the fungal plant pathogens Cladosporium fulvum and Dothistroma septosporum reveal adaptation to different hosts and lifestyles but also signatures of common ancestry.</title>
        <authorList>
            <person name="de Wit P.J.G.M."/>
            <person name="van der Burgt A."/>
            <person name="Oekmen B."/>
            <person name="Stergiopoulos I."/>
            <person name="Abd-Elsalam K.A."/>
            <person name="Aerts A.L."/>
            <person name="Bahkali A.H."/>
            <person name="Beenen H.G."/>
            <person name="Chettri P."/>
            <person name="Cox M.P."/>
            <person name="Datema E."/>
            <person name="de Vries R.P."/>
            <person name="Dhillon B."/>
            <person name="Ganley A.R."/>
            <person name="Griffiths S.A."/>
            <person name="Guo Y."/>
            <person name="Hamelin R.C."/>
            <person name="Henrissat B."/>
            <person name="Kabir M.S."/>
            <person name="Jashni M.K."/>
            <person name="Kema G."/>
            <person name="Klaubauf S."/>
            <person name="Lapidus A."/>
            <person name="Levasseur A."/>
            <person name="Lindquist E."/>
            <person name="Mehrabi R."/>
            <person name="Ohm R.A."/>
            <person name="Owen T.J."/>
            <person name="Salamov A."/>
            <person name="Schwelm A."/>
            <person name="Schijlen E."/>
            <person name="Sun H."/>
            <person name="van den Burg H.A."/>
            <person name="van Ham R.C.H.J."/>
            <person name="Zhang S."/>
            <person name="Goodwin S.B."/>
            <person name="Grigoriev I.V."/>
            <person name="Collemare J."/>
            <person name="Bradshaw R.E."/>
        </authorList>
    </citation>
    <scope>NUCLEOTIDE SEQUENCE [LARGE SCALE GENOMIC DNA]</scope>
    <source>
        <strain evidence="8">NZE10 / CBS 128990</strain>
    </source>
</reference>
<feature type="transmembrane region" description="Helical" evidence="6">
    <location>
        <begin position="456"/>
        <end position="476"/>
    </location>
</feature>
<sequence length="669" mass="75519">MQGDRTRAEHRSRHTLSFLRSAYDRHDEKADHSREARFEQSPDSEEPPEKPARYDYHQDVFELLTDLVARHHLSLREGENFSLAKHHKRQPIAREWNPNRKRLTALIACLNTIFVGLIAGIYAGEVPRIQYQLADQSHWVIFGNMLLFFGLGLSTLICWPLPLLHGRRPYTLIAFGLMLPLHLPQALTVTSWHSPAAVYKVGMLLPRALTGLALGFVNINVLPTLMDLYGASLMSEKPHQELVLYDDVRRQGGGIGIWLGVWTFCYSSSLSVGFCVGACIISKLNPSWGFWIVIFLLAVFLLLNVIAPETRKAPYRRSIHHFFDETESMKVRRRVARGEVKLHIENEGPKHWYHEVFAGLKLTKRMVFQHGFLVLMVYLGWIQAQLVLVILLLGALLSRDYSWPSQYVGLAALAVPTGALLAVPLSKASWFSRERRAGPRTDSMTFQKQVTWSSHLLRRTVFSLLLPLAGLGYCLSAPGPPLHWSACVIFAALVGFLADLGTAECVGMIMETFDTSDLQPGINTRHRVQSMSTVTQRRRTNYSSFPRVCAGFFAAQSFGFFLAAAATVVSGRVTNSYGTQTAMAITAAILLGVTLLFFVVMWRWKNVQVIPTYTSDGKMWGGDPSLEDPLWKPVVVGHPSGKTRRMNLLETGRWTRWSEIRRLNHLTRN</sequence>
<dbReference type="SUPFAM" id="SSF103473">
    <property type="entry name" value="MFS general substrate transporter"/>
    <property type="match status" value="1"/>
</dbReference>
<dbReference type="InterPro" id="IPR036259">
    <property type="entry name" value="MFS_trans_sf"/>
</dbReference>
<dbReference type="eggNOG" id="ENOG502RYRH">
    <property type="taxonomic scope" value="Eukaryota"/>
</dbReference>
<dbReference type="HOGENOM" id="CLU_002903_1_0_1"/>
<feature type="transmembrane region" description="Helical" evidence="6">
    <location>
        <begin position="171"/>
        <end position="192"/>
    </location>
</feature>
<dbReference type="GO" id="GO:0022857">
    <property type="term" value="F:transmembrane transporter activity"/>
    <property type="evidence" value="ECO:0007669"/>
    <property type="project" value="TreeGrafter"/>
</dbReference>
<keyword evidence="8" id="KW-1185">Reference proteome</keyword>
<evidence type="ECO:0000313" key="7">
    <source>
        <dbReference type="EMBL" id="EME46286.1"/>
    </source>
</evidence>
<keyword evidence="4 6" id="KW-0472">Membrane</keyword>
<evidence type="ECO:0000313" key="8">
    <source>
        <dbReference type="Proteomes" id="UP000016933"/>
    </source>
</evidence>
<evidence type="ECO:0000256" key="2">
    <source>
        <dbReference type="ARBA" id="ARBA00022692"/>
    </source>
</evidence>
<name>N1PS49_DOTSN</name>
<dbReference type="Gene3D" id="1.20.1250.20">
    <property type="entry name" value="MFS general substrate transporter like domains"/>
    <property type="match status" value="1"/>
</dbReference>
<evidence type="ECO:0000256" key="3">
    <source>
        <dbReference type="ARBA" id="ARBA00022989"/>
    </source>
</evidence>
<proteinExistence type="predicted"/>
<keyword evidence="2 6" id="KW-0812">Transmembrane</keyword>